<evidence type="ECO:0000313" key="3">
    <source>
        <dbReference type="Proteomes" id="UP001476583"/>
    </source>
</evidence>
<dbReference type="PROSITE" id="PS51257">
    <property type="entry name" value="PROKAR_LIPOPROTEIN"/>
    <property type="match status" value="1"/>
</dbReference>
<dbReference type="Gene3D" id="3.40.50.10610">
    <property type="entry name" value="ABC-type transport auxiliary lipoprotein component"/>
    <property type="match status" value="1"/>
</dbReference>
<feature type="domain" description="ABC-type transport auxiliary lipoprotein component" evidence="1">
    <location>
        <begin position="30"/>
        <end position="186"/>
    </location>
</feature>
<reference evidence="2 3" key="1">
    <citation type="submission" date="2024-03" db="EMBL/GenBank/DDBJ databases">
        <title>Complete genome of BD2.</title>
        <authorList>
            <person name="Cao G."/>
        </authorList>
    </citation>
    <scope>NUCLEOTIDE SEQUENCE [LARGE SCALE GENOMIC DNA]</scope>
    <source>
        <strain evidence="2 3">BD2</strain>
    </source>
</reference>
<dbReference type="InterPro" id="IPR005586">
    <property type="entry name" value="ABC_trans_aux"/>
</dbReference>
<sequence>MKPTRLLLTLALLGGCSILPESEPLDIYPLPAKELPAQSPTVNWALKVETPNSERMLDSTRILVVPKAAHINAYQGARWSEHAPELVRNRLLDAFRDDGRIQALSSDEQNLYADLALTSTLRRFNSRYEDGIVSTQIQLDAQLVNVRDQSIVASRRFKVSTPSATAQIGQVVAAFGTAADELSQQVIHWVVETGSGLALAQPPK</sequence>
<keyword evidence="3" id="KW-1185">Reference proteome</keyword>
<dbReference type="Proteomes" id="UP001476583">
    <property type="component" value="Chromosome"/>
</dbReference>
<keyword evidence="2" id="KW-0449">Lipoprotein</keyword>
<evidence type="ECO:0000313" key="2">
    <source>
        <dbReference type="EMBL" id="WXL25574.1"/>
    </source>
</evidence>
<name>A0ABZ2REX0_ECTME</name>
<dbReference type="EMBL" id="CP148074">
    <property type="protein sequence ID" value="WXL25574.1"/>
    <property type="molecule type" value="Genomic_DNA"/>
</dbReference>
<dbReference type="Pfam" id="PF03886">
    <property type="entry name" value="ABC_trans_aux"/>
    <property type="match status" value="1"/>
</dbReference>
<gene>
    <name evidence="2" type="ORF">WG219_20115</name>
</gene>
<proteinExistence type="predicted"/>
<protein>
    <submittedName>
        <fullName evidence="2">ABC-type transport auxiliary lipoprotein family protein</fullName>
    </submittedName>
</protein>
<organism evidence="2 3">
    <name type="scientific">Ectopseudomonas mendocina</name>
    <name type="common">Pseudomonas mendocina</name>
    <dbReference type="NCBI Taxonomy" id="300"/>
    <lineage>
        <taxon>Bacteria</taxon>
        <taxon>Pseudomonadati</taxon>
        <taxon>Pseudomonadota</taxon>
        <taxon>Gammaproteobacteria</taxon>
        <taxon>Pseudomonadales</taxon>
        <taxon>Pseudomonadaceae</taxon>
        <taxon>Ectopseudomonas</taxon>
    </lineage>
</organism>
<evidence type="ECO:0000259" key="1">
    <source>
        <dbReference type="Pfam" id="PF03886"/>
    </source>
</evidence>
<accession>A0ABZ2REX0</accession>
<dbReference type="SUPFAM" id="SSF159594">
    <property type="entry name" value="XCC0632-like"/>
    <property type="match status" value="1"/>
</dbReference>